<evidence type="ECO:0000256" key="2">
    <source>
        <dbReference type="ARBA" id="ARBA00023180"/>
    </source>
</evidence>
<feature type="compositionally biased region" description="Low complexity" evidence="7">
    <location>
        <begin position="534"/>
        <end position="546"/>
    </location>
</feature>
<evidence type="ECO:0000256" key="1">
    <source>
        <dbReference type="ARBA" id="ARBA00023157"/>
    </source>
</evidence>
<dbReference type="Pfam" id="PF00544">
    <property type="entry name" value="Pectate_lyase_4"/>
    <property type="match status" value="1"/>
</dbReference>
<dbReference type="GO" id="GO:0047490">
    <property type="term" value="F:pectin lyase activity"/>
    <property type="evidence" value="ECO:0007669"/>
    <property type="project" value="UniProtKB-EC"/>
</dbReference>
<dbReference type="Gene3D" id="2.160.20.10">
    <property type="entry name" value="Single-stranded right-handed beta-helix, Pectin lyase-like"/>
    <property type="match status" value="1"/>
</dbReference>
<organism evidence="10">
    <name type="scientific">Phytophthora nicotianae</name>
    <name type="common">Potato buckeye rot agent</name>
    <name type="synonym">Phytophthora parasitica</name>
    <dbReference type="NCBI Taxonomy" id="4792"/>
    <lineage>
        <taxon>Eukaryota</taxon>
        <taxon>Sar</taxon>
        <taxon>Stramenopiles</taxon>
        <taxon>Oomycota</taxon>
        <taxon>Peronosporomycetes</taxon>
        <taxon>Peronosporales</taxon>
        <taxon>Peronosporaceae</taxon>
        <taxon>Phytophthora</taxon>
    </lineage>
</organism>
<evidence type="ECO:0000256" key="5">
    <source>
        <dbReference type="ARBA" id="ARBA00037631"/>
    </source>
</evidence>
<dbReference type="VEuPathDB" id="FungiDB:PPTG_22534"/>
<feature type="region of interest" description="Disordered" evidence="7">
    <location>
        <begin position="485"/>
        <end position="506"/>
    </location>
</feature>
<feature type="compositionally biased region" description="Acidic residues" evidence="7">
    <location>
        <begin position="547"/>
        <end position="559"/>
    </location>
</feature>
<dbReference type="AlphaFoldDB" id="W2H7M8"/>
<comment type="function">
    <text evidence="5">Pectinolytic enzymes consist of four classes of enzymes: pectin lyase, polygalacturonase, pectin methylesterase and rhamnogalacturonase. Among pectinolytic enzymes, pectin lyase is the most important in depolymerization of pectin, since it cleaves internal glycosidic bonds of highly methylated pectins.</text>
</comment>
<proteinExistence type="predicted"/>
<dbReference type="SUPFAM" id="SSF51126">
    <property type="entry name" value="Pectin lyase-like"/>
    <property type="match status" value="1"/>
</dbReference>
<keyword evidence="1" id="KW-1015">Disulfide bond</keyword>
<feature type="chain" id="PRO_5004816809" description="pectin lyase" evidence="8">
    <location>
        <begin position="22"/>
        <end position="823"/>
    </location>
</feature>
<dbReference type="SMART" id="SM00656">
    <property type="entry name" value="Amb_all"/>
    <property type="match status" value="1"/>
</dbReference>
<evidence type="ECO:0000256" key="8">
    <source>
        <dbReference type="SAM" id="SignalP"/>
    </source>
</evidence>
<reference evidence="10" key="1">
    <citation type="submission" date="2013-11" db="EMBL/GenBank/DDBJ databases">
        <title>The Genome Sequence of Phytophthora parasitica CJ02B3.</title>
        <authorList>
            <consortium name="The Broad Institute Genomics Platform"/>
            <person name="Russ C."/>
            <person name="Tyler B."/>
            <person name="Panabieres F."/>
            <person name="Shan W."/>
            <person name="Tripathy S."/>
            <person name="Grunwald N."/>
            <person name="Machado M."/>
            <person name="Johnson C.S."/>
            <person name="Arredondo F."/>
            <person name="Hong C."/>
            <person name="Coffey M."/>
            <person name="Young S.K."/>
            <person name="Zeng Q."/>
            <person name="Gargeya S."/>
            <person name="Fitzgerald M."/>
            <person name="Abouelleil A."/>
            <person name="Alvarado L."/>
            <person name="Chapman S.B."/>
            <person name="Gainer-Dewar J."/>
            <person name="Goldberg J."/>
            <person name="Griggs A."/>
            <person name="Gujja S."/>
            <person name="Hansen M."/>
            <person name="Howarth C."/>
            <person name="Imamovic A."/>
            <person name="Ireland A."/>
            <person name="Larimer J."/>
            <person name="McCowan C."/>
            <person name="Murphy C."/>
            <person name="Pearson M."/>
            <person name="Poon T.W."/>
            <person name="Priest M."/>
            <person name="Roberts A."/>
            <person name="Saif S."/>
            <person name="Shea T."/>
            <person name="Sykes S."/>
            <person name="Wortman J."/>
            <person name="Nusbaum C."/>
            <person name="Birren B."/>
        </authorList>
    </citation>
    <scope>NUCLEOTIDE SEQUENCE [LARGE SCALE GENOMIC DNA]</scope>
    <source>
        <strain evidence="10">CJ02B3</strain>
    </source>
</reference>
<comment type="catalytic activity">
    <reaction evidence="4">
        <text>Eliminative cleavage of (1-&gt;4)-alpha-D-galacturonan methyl ester to give oligosaccharides with 4-deoxy-6-O-methyl-alpha-D-galact-4-enuronosyl groups at their non-reducing ends.</text>
        <dbReference type="EC" id="4.2.2.10"/>
    </reaction>
</comment>
<evidence type="ECO:0000256" key="4">
    <source>
        <dbReference type="ARBA" id="ARBA00036818"/>
    </source>
</evidence>
<evidence type="ECO:0000256" key="3">
    <source>
        <dbReference type="ARBA" id="ARBA00023239"/>
    </source>
</evidence>
<evidence type="ECO:0000256" key="7">
    <source>
        <dbReference type="SAM" id="MobiDB-lite"/>
    </source>
</evidence>
<dbReference type="EC" id="4.2.2.10" evidence="6"/>
<dbReference type="EMBL" id="KI685375">
    <property type="protein sequence ID" value="ETK91252.1"/>
    <property type="molecule type" value="Genomic_DNA"/>
</dbReference>
<feature type="signal peptide" evidence="8">
    <location>
        <begin position="1"/>
        <end position="21"/>
    </location>
</feature>
<evidence type="ECO:0000313" key="10">
    <source>
        <dbReference type="EMBL" id="ETK91252.1"/>
    </source>
</evidence>
<keyword evidence="2" id="KW-0325">Glycoprotein</keyword>
<dbReference type="PANTHER" id="PTHR31683:SF67">
    <property type="entry name" value="PECTIN LYASE F-RELATED"/>
    <property type="match status" value="1"/>
</dbReference>
<feature type="region of interest" description="Disordered" evidence="7">
    <location>
        <begin position="575"/>
        <end position="599"/>
    </location>
</feature>
<gene>
    <name evidence="10" type="ORF">L915_05129</name>
</gene>
<name>W2H7M8_PHYNI</name>
<feature type="domain" description="Pectate lyase" evidence="9">
    <location>
        <begin position="99"/>
        <end position="319"/>
    </location>
</feature>
<dbReference type="PANTHER" id="PTHR31683">
    <property type="entry name" value="PECTATE LYASE 18-RELATED"/>
    <property type="match status" value="1"/>
</dbReference>
<dbReference type="InterPro" id="IPR002022">
    <property type="entry name" value="Pec_lyase"/>
</dbReference>
<sequence>MGRLQLAIAAALTVLVTGASAFTVGSPPGLAAGTTGGANGTVVYPNTIEELMGYLNASEPLVVVLNKTFDFRGTEGTTTEIGCRPQGARNCIAANTGFKSQDVILTNGMNNTGGCTNGTETIVTYDNAFRWRMNVTSHKTIRGIGRRGVIMGKGMTLKGDNIIVQNIHITELNRHLVWGGDALFMEGTMNATRTMNNIWIDHVKVSRVGRQMLVVNKAGVATLTVSNSDFDGETDYSASCNGRHYWTILLYGKKVGVSLLNNYVHSTAGRSPKVGDKNSSVIAHVANNYWDNIANHSFELDGNAWMLAEGNYFNSVKNPLYRKGQGFLYAATGVDECMEYLGRPCEENILVNSGNFTSRNGTAALEAMKPYSAITNYSPVKYSQSEQQWTQASDIDKQLHQSYNAVLQEELASANAAVGDVVTAFTKLEEVRGVIAKFEEGHDSTGGRSATLIAAIANTLMVQRDLQQRIDKLVSSVPINVLERKRKRDEDDEQGRQMTGHAHDRELIKERARSINIVQPTVLKRVATTEIKPVMDSTVETSSTSEWESDSDNDDDVEGSEAAWKALIENAVEDKVPSPGKRSAVVDKKKQANQPKTTSSNAANLIMEDVDKLSAEDRAFVIPDVLIALKRSVEEDSTGSCRSEVANSLSILVGWWASESEEQFEHLKLYRDYKAAVESYVNRLSRSKEQQELQSLLDTLSSAIYNLGGLSASGAKTAATNGNSQHATLFSQLVASINGDARREHWLLDVLVAFKKKAACKVQDAPAKHILKPLICVSKWLCERPREPRQLVIYGMLFDATRHVVNRLPGPTRNSVIELVENV</sequence>
<accession>W2H7M8</accession>
<keyword evidence="3" id="KW-0456">Lyase</keyword>
<keyword evidence="8" id="KW-0732">Signal</keyword>
<protein>
    <recommendedName>
        <fullName evidence="6">pectin lyase</fullName>
        <ecNumber evidence="6">4.2.2.10</ecNumber>
    </recommendedName>
</protein>
<dbReference type="InterPro" id="IPR045032">
    <property type="entry name" value="PEL"/>
</dbReference>
<dbReference type="Proteomes" id="UP000053236">
    <property type="component" value="Unassembled WGS sequence"/>
</dbReference>
<dbReference type="GO" id="GO:0030570">
    <property type="term" value="F:pectate lyase activity"/>
    <property type="evidence" value="ECO:0007669"/>
    <property type="project" value="InterPro"/>
</dbReference>
<evidence type="ECO:0000256" key="6">
    <source>
        <dbReference type="ARBA" id="ARBA00039082"/>
    </source>
</evidence>
<dbReference type="InterPro" id="IPR012334">
    <property type="entry name" value="Pectin_lyas_fold"/>
</dbReference>
<feature type="region of interest" description="Disordered" evidence="7">
    <location>
        <begin position="534"/>
        <end position="559"/>
    </location>
</feature>
<evidence type="ECO:0000259" key="9">
    <source>
        <dbReference type="SMART" id="SM00656"/>
    </source>
</evidence>
<dbReference type="VEuPathDB" id="FungiDB:PPTG_09460"/>
<dbReference type="InterPro" id="IPR011050">
    <property type="entry name" value="Pectin_lyase_fold/virulence"/>
</dbReference>